<protein>
    <submittedName>
        <fullName evidence="1">Protein inturned</fullName>
    </submittedName>
</protein>
<dbReference type="Proteomes" id="UP001056778">
    <property type="component" value="Chromosome 7"/>
</dbReference>
<keyword evidence="2" id="KW-1185">Reference proteome</keyword>
<dbReference type="EMBL" id="CM043021">
    <property type="protein sequence ID" value="KAI4458450.1"/>
    <property type="molecule type" value="Genomic_DNA"/>
</dbReference>
<evidence type="ECO:0000313" key="1">
    <source>
        <dbReference type="EMBL" id="KAI4458450.1"/>
    </source>
</evidence>
<sequence length="462" mass="52753">MIPDHCVGANEVKLVTAELIRMLEFMYQTIEKCFGSREFTMQVDHFFARFFTKILSHGDWSSTEIKELNINLQHPYQMCFEEVLPAASFVPLPNETQMQIDDALTELEASDYRDWDLLAVIMEAGGCTEPAEDKMGPDAFYVEEVQATLSHIQELGIPDLVERWLATNPGQQVTVPEAPNGKKKSDFLSFTKSTPQNQSRDSNTTSSRRTEVTSILKRRSSDQGILSHANSMFSLPDEELHSEDSNSQGGYSERSEVSDEPVLGRRAIRERKNYMGSDEEESDIEDYREGSQLSNGSYDLSDIRQSLLNEMEEVQPLCLTAGKENVLYHYVHFDSTEGILLLPPECRANSLTLNTILQNFRSCSHNIHKLFQNTLRFKNMSAQDMAKSLMNKSLIAIKEHGVLFECEYKDDCVRTKPLKITYWVIGRLFYMPYPREMYVCYQDTIPQNLIDIAFKLGITLSG</sequence>
<gene>
    <name evidence="1" type="ORF">MML48_7g00019500</name>
</gene>
<proteinExistence type="predicted"/>
<comment type="caution">
    <text evidence="1">The sequence shown here is derived from an EMBL/GenBank/DDBJ whole genome shotgun (WGS) entry which is preliminary data.</text>
</comment>
<organism evidence="1 2">
    <name type="scientific">Holotrichia oblita</name>
    <name type="common">Chafer beetle</name>
    <dbReference type="NCBI Taxonomy" id="644536"/>
    <lineage>
        <taxon>Eukaryota</taxon>
        <taxon>Metazoa</taxon>
        <taxon>Ecdysozoa</taxon>
        <taxon>Arthropoda</taxon>
        <taxon>Hexapoda</taxon>
        <taxon>Insecta</taxon>
        <taxon>Pterygota</taxon>
        <taxon>Neoptera</taxon>
        <taxon>Endopterygota</taxon>
        <taxon>Coleoptera</taxon>
        <taxon>Polyphaga</taxon>
        <taxon>Scarabaeiformia</taxon>
        <taxon>Scarabaeidae</taxon>
        <taxon>Melolonthinae</taxon>
        <taxon>Holotrichia</taxon>
    </lineage>
</organism>
<name>A0ACB9SVJ9_HOLOL</name>
<evidence type="ECO:0000313" key="2">
    <source>
        <dbReference type="Proteomes" id="UP001056778"/>
    </source>
</evidence>
<accession>A0ACB9SVJ9</accession>
<reference evidence="1" key="1">
    <citation type="submission" date="2022-04" db="EMBL/GenBank/DDBJ databases">
        <title>Chromosome-scale genome assembly of Holotrichia oblita Faldermann.</title>
        <authorList>
            <person name="Rongchong L."/>
        </authorList>
    </citation>
    <scope>NUCLEOTIDE SEQUENCE</scope>
    <source>
        <strain evidence="1">81SQS9</strain>
    </source>
</reference>